<protein>
    <submittedName>
        <fullName evidence="3">(apollo) hypothetical protein</fullName>
    </submittedName>
</protein>
<evidence type="ECO:0000313" key="3">
    <source>
        <dbReference type="EMBL" id="CAG4991245.1"/>
    </source>
</evidence>
<dbReference type="EMBL" id="CAJQZP010000884">
    <property type="protein sequence ID" value="CAG4991245.1"/>
    <property type="molecule type" value="Genomic_DNA"/>
</dbReference>
<evidence type="ECO:0000313" key="4">
    <source>
        <dbReference type="Proteomes" id="UP000691718"/>
    </source>
</evidence>
<dbReference type="Pfam" id="PF23663">
    <property type="entry name" value="Znf_SCAND3"/>
    <property type="match status" value="1"/>
</dbReference>
<organism evidence="3 4">
    <name type="scientific">Parnassius apollo</name>
    <name type="common">Apollo butterfly</name>
    <name type="synonym">Papilio apollo</name>
    <dbReference type="NCBI Taxonomy" id="110799"/>
    <lineage>
        <taxon>Eukaryota</taxon>
        <taxon>Metazoa</taxon>
        <taxon>Ecdysozoa</taxon>
        <taxon>Arthropoda</taxon>
        <taxon>Hexapoda</taxon>
        <taxon>Insecta</taxon>
        <taxon>Pterygota</taxon>
        <taxon>Neoptera</taxon>
        <taxon>Endopterygota</taxon>
        <taxon>Lepidoptera</taxon>
        <taxon>Glossata</taxon>
        <taxon>Ditrysia</taxon>
        <taxon>Papilionoidea</taxon>
        <taxon>Papilionidae</taxon>
        <taxon>Parnassiinae</taxon>
        <taxon>Parnassini</taxon>
        <taxon>Parnassius</taxon>
        <taxon>Parnassius</taxon>
    </lineage>
</organism>
<feature type="domain" description="SCAN" evidence="2">
    <location>
        <begin position="105"/>
        <end position="144"/>
    </location>
</feature>
<accession>A0A8S3X383</accession>
<name>A0A8S3X383_PARAO</name>
<comment type="caution">
    <text evidence="3">The sequence shown here is derived from an EMBL/GenBank/DDBJ whole genome shotgun (WGS) entry which is preliminary data.</text>
</comment>
<dbReference type="InterPro" id="IPR057560">
    <property type="entry name" value="Znf_SCAND3"/>
</dbReference>
<keyword evidence="4" id="KW-1185">Reference proteome</keyword>
<evidence type="ECO:0000259" key="2">
    <source>
        <dbReference type="Pfam" id="PF23663"/>
    </source>
</evidence>
<dbReference type="Proteomes" id="UP000691718">
    <property type="component" value="Unassembled WGS sequence"/>
</dbReference>
<sequence length="301" mass="33374">MENRAFHAGIKQSPYELLFGCKVKVGLQLPNDFTQNVDTEEDLEKIIQEVTKNEEDPKVSASELSKENTQTSQVSNKDSDQSETKPQTPPCVLQNQYSVCSQETTGVHICRECDCAIHSIWAAAEESPDEGYGSKVLCSLCSKNLKTLEIRPSAKINLQQQAEKIMKSSEKKFPPIPISTSVRIAVLEVDRGRGDARNIIGVVLAKTDDELYQIGTNNGMIKQLYSRSQINVCPRVVLDVKNVPSTEIALRSVANLKSIGTGQGFKKCLCKKNCSIARCMCYKNKLLRTSKCHSSLPCKNK</sequence>
<feature type="region of interest" description="Disordered" evidence="1">
    <location>
        <begin position="50"/>
        <end position="89"/>
    </location>
</feature>
<proteinExistence type="predicted"/>
<dbReference type="AlphaFoldDB" id="A0A8S3X383"/>
<feature type="compositionally biased region" description="Polar residues" evidence="1">
    <location>
        <begin position="67"/>
        <end position="76"/>
    </location>
</feature>
<reference evidence="3" key="1">
    <citation type="submission" date="2021-04" db="EMBL/GenBank/DDBJ databases">
        <authorList>
            <person name="Tunstrom K."/>
        </authorList>
    </citation>
    <scope>NUCLEOTIDE SEQUENCE</scope>
</reference>
<evidence type="ECO:0000256" key="1">
    <source>
        <dbReference type="SAM" id="MobiDB-lite"/>
    </source>
</evidence>
<gene>
    <name evidence="3" type="ORF">PAPOLLO_LOCUS12087</name>
</gene>
<dbReference type="OrthoDB" id="7486082at2759"/>